<keyword evidence="3" id="KW-1185">Reference proteome</keyword>
<reference evidence="2 3" key="1">
    <citation type="submission" date="2017-05" db="EMBL/GenBank/DDBJ databases">
        <authorList>
            <person name="Song R."/>
            <person name="Chenine A.L."/>
            <person name="Ruprecht R.M."/>
        </authorList>
    </citation>
    <scope>NUCLEOTIDE SEQUENCE [LARGE SCALE GENOMIC DNA]</scope>
    <source>
        <strain evidence="2 3">CECT 8663</strain>
    </source>
</reference>
<dbReference type="Proteomes" id="UP000220836">
    <property type="component" value="Unassembled WGS sequence"/>
</dbReference>
<proteinExistence type="predicted"/>
<dbReference type="AlphaFoldDB" id="A0A238JRE5"/>
<sequence>MTQFIAIFTLLSSMTALFSQPLMPPAKSSNPPVVLAENQTQTRSQGHDCDGESQELGIAPIAGGFLELPENVRHIRFERDIALCAVADRVEIIGTPPRSYSCEDIRDSVDEGVGVDFLSADGTPHHLWLHINPENSPQALEIGLYKQETEVYWIVSKIAVCAE</sequence>
<dbReference type="EMBL" id="FXYH01000001">
    <property type="protein sequence ID" value="SMX33220.1"/>
    <property type="molecule type" value="Genomic_DNA"/>
</dbReference>
<dbReference type="RefSeq" id="WP_097802748.1">
    <property type="nucleotide sequence ID" value="NZ_FXYH01000001.1"/>
</dbReference>
<feature type="signal peptide" evidence="1">
    <location>
        <begin position="1"/>
        <end position="18"/>
    </location>
</feature>
<feature type="chain" id="PRO_5012511710" evidence="1">
    <location>
        <begin position="19"/>
        <end position="163"/>
    </location>
</feature>
<evidence type="ECO:0000313" key="3">
    <source>
        <dbReference type="Proteomes" id="UP000220836"/>
    </source>
</evidence>
<evidence type="ECO:0000313" key="2">
    <source>
        <dbReference type="EMBL" id="SMX33220.1"/>
    </source>
</evidence>
<evidence type="ECO:0000256" key="1">
    <source>
        <dbReference type="SAM" id="SignalP"/>
    </source>
</evidence>
<accession>A0A238JRE5</accession>
<dbReference type="OrthoDB" id="9993709at2"/>
<name>A0A238JRE5_9RHOB</name>
<protein>
    <submittedName>
        <fullName evidence="2">Uncharacterized protein</fullName>
    </submittedName>
</protein>
<gene>
    <name evidence="2" type="ORF">PEV8663_00194</name>
</gene>
<organism evidence="2 3">
    <name type="scientific">Pelagimonas varians</name>
    <dbReference type="NCBI Taxonomy" id="696760"/>
    <lineage>
        <taxon>Bacteria</taxon>
        <taxon>Pseudomonadati</taxon>
        <taxon>Pseudomonadota</taxon>
        <taxon>Alphaproteobacteria</taxon>
        <taxon>Rhodobacterales</taxon>
        <taxon>Roseobacteraceae</taxon>
        <taxon>Pelagimonas</taxon>
    </lineage>
</organism>
<keyword evidence="1" id="KW-0732">Signal</keyword>